<dbReference type="InterPro" id="IPR021139">
    <property type="entry name" value="NYN"/>
</dbReference>
<keyword evidence="3" id="KW-1185">Reference proteome</keyword>
<name>A0ABV5K9U3_9ACTN</name>
<accession>A0ABV5K9U3</accession>
<dbReference type="EMBL" id="JBHMDG010000012">
    <property type="protein sequence ID" value="MFB9313431.1"/>
    <property type="molecule type" value="Genomic_DNA"/>
</dbReference>
<sequence length="184" mass="20811">MTERRTFVLVDGENLDATLGSAVLGRRPLPEERPRWERVTTYLEEQWGQPVTGLFFLNASNGNLPTGFVQALLAMEYRPVPLSGRADEKVVDIGILRTLEALRERGDADVVLGSHDADFAEAIHALLPDRRVGVLGFREFTSTQLAIEGVEHFDLEYDVRAFNAELPRVRIIPLEEFDPTYFLR</sequence>
<reference evidence="2 3" key="1">
    <citation type="submission" date="2024-09" db="EMBL/GenBank/DDBJ databases">
        <authorList>
            <person name="Sun Q."/>
            <person name="Mori K."/>
        </authorList>
    </citation>
    <scope>NUCLEOTIDE SEQUENCE [LARGE SCALE GENOMIC DNA]</scope>
    <source>
        <strain evidence="2 3">JCM 9626</strain>
    </source>
</reference>
<gene>
    <name evidence="2" type="ORF">ACFFRI_10285</name>
</gene>
<feature type="domain" description="NYN" evidence="1">
    <location>
        <begin position="5"/>
        <end position="145"/>
    </location>
</feature>
<evidence type="ECO:0000259" key="1">
    <source>
        <dbReference type="Pfam" id="PF01936"/>
    </source>
</evidence>
<comment type="caution">
    <text evidence="2">The sequence shown here is derived from an EMBL/GenBank/DDBJ whole genome shotgun (WGS) entry which is preliminary data.</text>
</comment>
<evidence type="ECO:0000313" key="3">
    <source>
        <dbReference type="Proteomes" id="UP001589750"/>
    </source>
</evidence>
<dbReference type="Proteomes" id="UP001589750">
    <property type="component" value="Unassembled WGS sequence"/>
</dbReference>
<dbReference type="RefSeq" id="WP_140007931.1">
    <property type="nucleotide sequence ID" value="NZ_JBHMDG010000012.1"/>
</dbReference>
<proteinExistence type="predicted"/>
<dbReference type="Gene3D" id="3.40.50.1010">
    <property type="entry name" value="5'-nuclease"/>
    <property type="match status" value="1"/>
</dbReference>
<dbReference type="Pfam" id="PF01936">
    <property type="entry name" value="NYN"/>
    <property type="match status" value="1"/>
</dbReference>
<evidence type="ECO:0000313" key="2">
    <source>
        <dbReference type="EMBL" id="MFB9313431.1"/>
    </source>
</evidence>
<protein>
    <submittedName>
        <fullName evidence="2">NYN domain-containing protein</fullName>
    </submittedName>
</protein>
<organism evidence="2 3">
    <name type="scientific">Nocardioides plantarum</name>
    <dbReference type="NCBI Taxonomy" id="29299"/>
    <lineage>
        <taxon>Bacteria</taxon>
        <taxon>Bacillati</taxon>
        <taxon>Actinomycetota</taxon>
        <taxon>Actinomycetes</taxon>
        <taxon>Propionibacteriales</taxon>
        <taxon>Nocardioidaceae</taxon>
        <taxon>Nocardioides</taxon>
    </lineage>
</organism>